<evidence type="ECO:0000313" key="3">
    <source>
        <dbReference type="Proteomes" id="UP000307440"/>
    </source>
</evidence>
<dbReference type="AlphaFoldDB" id="A0A5C3KW68"/>
<dbReference type="Pfam" id="PF01926">
    <property type="entry name" value="MMR_HSR1"/>
    <property type="match status" value="1"/>
</dbReference>
<dbReference type="InterPro" id="IPR025662">
    <property type="entry name" value="Sigma_54_int_dom_ATP-bd_1"/>
</dbReference>
<keyword evidence="3" id="KW-1185">Reference proteome</keyword>
<dbReference type="PROSITE" id="PS00675">
    <property type="entry name" value="SIGMA54_INTERACT_1"/>
    <property type="match status" value="1"/>
</dbReference>
<dbReference type="OrthoDB" id="3124913at2759"/>
<dbReference type="InterPro" id="IPR006073">
    <property type="entry name" value="GTP-bd"/>
</dbReference>
<sequence>MARKKRNVELRVSSDDKVDDEAIVILVVGQSGSGKSTLIRNLLAPNDDKKPAINHGLEPCTKDIQHYYVDSSPTLEGCEFVSQLKDRKIVLVDTPDYSGREGVVGINMLKTWVKKRWGLIRLAIRTLTQSSDRCGKINVAGVVYLVKMTSKTGSNELNALKAILTSLSIPPTNVIMATSHWRGTPSTPDEREQSLKDDIWKEILQSGAKMQRLKNQRVGERSASAVLTTLLQSILEQEALVAPSIVPGRQPAFIDSKWNARPTDIIILVLGPGGSGKSTFITNLLATDAQKPRVSSGTRVCTKDFGPYIVEPPERFRQQLGGRRLVFVDTPGLDGTGDENSSTFQPFVVWMKSSYGENAKISAIVYTYPVFANRLNRHEVDNLSGLKRLCQGQQALPKLMLATSWWSMYPDQNERLQIEADLNCQWKSMLDLGANTTRLSKERDSAMLLLEEVTERVLAG</sequence>
<feature type="domain" description="G" evidence="1">
    <location>
        <begin position="25"/>
        <end position="97"/>
    </location>
</feature>
<accession>A0A5C3KW68</accession>
<dbReference type="GO" id="GO:0005525">
    <property type="term" value="F:GTP binding"/>
    <property type="evidence" value="ECO:0007669"/>
    <property type="project" value="InterPro"/>
</dbReference>
<dbReference type="EMBL" id="ML210193">
    <property type="protein sequence ID" value="TFK24899.1"/>
    <property type="molecule type" value="Genomic_DNA"/>
</dbReference>
<protein>
    <recommendedName>
        <fullName evidence="1">G domain-containing protein</fullName>
    </recommendedName>
</protein>
<proteinExistence type="predicted"/>
<evidence type="ECO:0000259" key="1">
    <source>
        <dbReference type="Pfam" id="PF01926"/>
    </source>
</evidence>
<dbReference type="InterPro" id="IPR027417">
    <property type="entry name" value="P-loop_NTPase"/>
</dbReference>
<dbReference type="Gene3D" id="3.40.50.300">
    <property type="entry name" value="P-loop containing nucleotide triphosphate hydrolases"/>
    <property type="match status" value="2"/>
</dbReference>
<dbReference type="CDD" id="cd00882">
    <property type="entry name" value="Ras_like_GTPase"/>
    <property type="match status" value="1"/>
</dbReference>
<reference evidence="2 3" key="1">
    <citation type="journal article" date="2019" name="Nat. Ecol. Evol.">
        <title>Megaphylogeny resolves global patterns of mushroom evolution.</title>
        <authorList>
            <person name="Varga T."/>
            <person name="Krizsan K."/>
            <person name="Foldi C."/>
            <person name="Dima B."/>
            <person name="Sanchez-Garcia M."/>
            <person name="Sanchez-Ramirez S."/>
            <person name="Szollosi G.J."/>
            <person name="Szarkandi J.G."/>
            <person name="Papp V."/>
            <person name="Albert L."/>
            <person name="Andreopoulos W."/>
            <person name="Angelini C."/>
            <person name="Antonin V."/>
            <person name="Barry K.W."/>
            <person name="Bougher N.L."/>
            <person name="Buchanan P."/>
            <person name="Buyck B."/>
            <person name="Bense V."/>
            <person name="Catcheside P."/>
            <person name="Chovatia M."/>
            <person name="Cooper J."/>
            <person name="Damon W."/>
            <person name="Desjardin D."/>
            <person name="Finy P."/>
            <person name="Geml J."/>
            <person name="Haridas S."/>
            <person name="Hughes K."/>
            <person name="Justo A."/>
            <person name="Karasinski D."/>
            <person name="Kautmanova I."/>
            <person name="Kiss B."/>
            <person name="Kocsube S."/>
            <person name="Kotiranta H."/>
            <person name="LaButti K.M."/>
            <person name="Lechner B.E."/>
            <person name="Liimatainen K."/>
            <person name="Lipzen A."/>
            <person name="Lukacs Z."/>
            <person name="Mihaltcheva S."/>
            <person name="Morgado L.N."/>
            <person name="Niskanen T."/>
            <person name="Noordeloos M.E."/>
            <person name="Ohm R.A."/>
            <person name="Ortiz-Santana B."/>
            <person name="Ovrebo C."/>
            <person name="Racz N."/>
            <person name="Riley R."/>
            <person name="Savchenko A."/>
            <person name="Shiryaev A."/>
            <person name="Soop K."/>
            <person name="Spirin V."/>
            <person name="Szebenyi C."/>
            <person name="Tomsovsky M."/>
            <person name="Tulloss R.E."/>
            <person name="Uehling J."/>
            <person name="Grigoriev I.V."/>
            <person name="Vagvolgyi C."/>
            <person name="Papp T."/>
            <person name="Martin F.M."/>
            <person name="Miettinen O."/>
            <person name="Hibbett D.S."/>
            <person name="Nagy L.G."/>
        </authorList>
    </citation>
    <scope>NUCLEOTIDE SEQUENCE [LARGE SCALE GENOMIC DNA]</scope>
    <source>
        <strain evidence="2 3">CBS 121175</strain>
    </source>
</reference>
<dbReference type="STRING" id="230819.A0A5C3KW68"/>
<organism evidence="2 3">
    <name type="scientific">Coprinopsis marcescibilis</name>
    <name type="common">Agaric fungus</name>
    <name type="synonym">Psathyrella marcescibilis</name>
    <dbReference type="NCBI Taxonomy" id="230819"/>
    <lineage>
        <taxon>Eukaryota</taxon>
        <taxon>Fungi</taxon>
        <taxon>Dikarya</taxon>
        <taxon>Basidiomycota</taxon>
        <taxon>Agaricomycotina</taxon>
        <taxon>Agaricomycetes</taxon>
        <taxon>Agaricomycetidae</taxon>
        <taxon>Agaricales</taxon>
        <taxon>Agaricineae</taxon>
        <taxon>Psathyrellaceae</taxon>
        <taxon>Coprinopsis</taxon>
    </lineage>
</organism>
<gene>
    <name evidence="2" type="ORF">FA15DRAFT_704203</name>
</gene>
<dbReference type="SUPFAM" id="SSF52540">
    <property type="entry name" value="P-loop containing nucleoside triphosphate hydrolases"/>
    <property type="match status" value="2"/>
</dbReference>
<evidence type="ECO:0000313" key="2">
    <source>
        <dbReference type="EMBL" id="TFK24899.1"/>
    </source>
</evidence>
<name>A0A5C3KW68_COPMA</name>
<dbReference type="Proteomes" id="UP000307440">
    <property type="component" value="Unassembled WGS sequence"/>
</dbReference>